<protein>
    <recommendedName>
        <fullName evidence="6">SRCR domain-containing protein</fullName>
    </recommendedName>
</protein>
<dbReference type="Pfam" id="PF13229">
    <property type="entry name" value="Beta_helix"/>
    <property type="match status" value="1"/>
</dbReference>
<keyword evidence="2" id="KW-0677">Repeat</keyword>
<dbReference type="SUPFAM" id="SSF56436">
    <property type="entry name" value="C-type lectin-like"/>
    <property type="match status" value="1"/>
</dbReference>
<dbReference type="PROSITE" id="PS50287">
    <property type="entry name" value="SRCR_2"/>
    <property type="match status" value="2"/>
</dbReference>
<keyword evidence="1" id="KW-0732">Signal</keyword>
<dbReference type="InterPro" id="IPR035914">
    <property type="entry name" value="Sperma_CUB_dom_sf"/>
</dbReference>
<dbReference type="InterPro" id="IPR016187">
    <property type="entry name" value="CTDL_fold"/>
</dbReference>
<dbReference type="STRING" id="36166.T1GGG9"/>
<dbReference type="InterPro" id="IPR006626">
    <property type="entry name" value="PbH1"/>
</dbReference>
<dbReference type="Gene3D" id="3.10.100.10">
    <property type="entry name" value="Mannose-Binding Protein A, subunit A"/>
    <property type="match status" value="1"/>
</dbReference>
<dbReference type="InterPro" id="IPR036772">
    <property type="entry name" value="SRCR-like_dom_sf"/>
</dbReference>
<dbReference type="Gene3D" id="2.60.120.290">
    <property type="entry name" value="Spermadhesin, CUB domain"/>
    <property type="match status" value="1"/>
</dbReference>
<evidence type="ECO:0000256" key="4">
    <source>
        <dbReference type="ARBA" id="ARBA00023180"/>
    </source>
</evidence>
<evidence type="ECO:0000256" key="3">
    <source>
        <dbReference type="ARBA" id="ARBA00023157"/>
    </source>
</evidence>
<evidence type="ECO:0000313" key="8">
    <source>
        <dbReference type="Proteomes" id="UP000015102"/>
    </source>
</evidence>
<dbReference type="InterPro" id="IPR016186">
    <property type="entry name" value="C-type_lectin-like/link_sf"/>
</dbReference>
<proteinExistence type="predicted"/>
<dbReference type="CDD" id="cd00037">
    <property type="entry name" value="CLECT"/>
    <property type="match status" value="1"/>
</dbReference>
<dbReference type="HOGENOM" id="CLU_000296_1_0_1"/>
<name>T1GGG9_MEGSC</name>
<dbReference type="SUPFAM" id="SSF49854">
    <property type="entry name" value="Spermadhesin, CUB domain"/>
    <property type="match status" value="1"/>
</dbReference>
<reference evidence="8" key="1">
    <citation type="submission" date="2013-02" db="EMBL/GenBank/DDBJ databases">
        <authorList>
            <person name="Hughes D."/>
        </authorList>
    </citation>
    <scope>NUCLEOTIDE SEQUENCE</scope>
    <source>
        <strain>Durham</strain>
        <strain evidence="8">NC isolate 2 -- Noor lab</strain>
    </source>
</reference>
<dbReference type="GO" id="GO:0045217">
    <property type="term" value="P:cell-cell junction maintenance"/>
    <property type="evidence" value="ECO:0007669"/>
    <property type="project" value="TreeGrafter"/>
</dbReference>
<dbReference type="OMA" id="AIKHWRG"/>
<feature type="domain" description="SRCR" evidence="6">
    <location>
        <begin position="1470"/>
        <end position="1604"/>
    </location>
</feature>
<dbReference type="SUPFAM" id="SSF56487">
    <property type="entry name" value="SRCR-like"/>
    <property type="match status" value="2"/>
</dbReference>
<evidence type="ECO:0000256" key="2">
    <source>
        <dbReference type="ARBA" id="ARBA00022737"/>
    </source>
</evidence>
<feature type="domain" description="SRCR" evidence="6">
    <location>
        <begin position="794"/>
        <end position="829"/>
    </location>
</feature>
<dbReference type="Proteomes" id="UP000015102">
    <property type="component" value="Unassembled WGS sequence"/>
</dbReference>
<comment type="caution">
    <text evidence="5">Lacks conserved residue(s) required for the propagation of feature annotation.</text>
</comment>
<keyword evidence="3 5" id="KW-1015">Disulfide bond</keyword>
<evidence type="ECO:0000256" key="5">
    <source>
        <dbReference type="PROSITE-ProRule" id="PRU00196"/>
    </source>
</evidence>
<dbReference type="SMART" id="SM00202">
    <property type="entry name" value="SR"/>
    <property type="match status" value="2"/>
</dbReference>
<dbReference type="SUPFAM" id="SSF51126">
    <property type="entry name" value="Pectin lyase-like"/>
    <property type="match status" value="1"/>
</dbReference>
<sequence length="2234" mass="253477">MDRIPGYRPRILYEEPHCDGLGSSIFNCQWNTMQLGSGVCDYHRDIGIQCLPLHDQPIANWRGIKFIYAPVFKSLAEDNTIYTSLSKSELKHVDIIKAGSGKNRLTTAAIEVIGIPPVIDHVSVDHSAFTGVNITKPEGAFSIKHLSVKRSKGIGVFINSSYGLAHLENANIRENGDDGVKYVAHDLKPEDIRSRTSIFDFCTLPITSSQTYPVSILVSQDFYATNQKECGKYFITRPGYVLNVMFDHFSTNRNESARVDVYDGSSASDRLLTSFLVRNYTRHQTVTSFRGRIYLQFTAEPRSYDFNVTNSLIEDNGGRGVATDNIRSSVHVHGSTISNNGHIAGIHVTSGAADVNVTSSKINFNVGDGINITYYGGNRNISHSSIASNQGYGFAVWLNETTNLDRKEYLAINQSTTIQYSQIFNNLETGVRHGNFCGEIFINITGTHFNGSFGNDIDIQSCWFPIKDGNKKMHLQIGHNIIENSKRIGFLMYPVLNVKGRIEYNHFVRGSKGSIYIGNPQWDEFNSLPAHFVIQNNYFSKNTGQFVVSLGLSTYTDREIQSILFTRNFVRQNRITEPFGGIDDGTEGVQGSGRLKPRSKVAAVLVISSSNIDIYRNIIANLESKYEIGSQLLTKVKLFHRNHRYNLAKIEYIPFLLHNTNPGTNTVISLPMFIPKFISEGSNLIGGEVDGEEIIPTGTYFVNKDINVRPGGKLKLQPGVVLYFDPSVGMMVAGKLEAKGRHPDDILFTLKKEPVMGEGNATTFDEMADMELLESQTEVVENNPGIDTEPEVHVRLVGSNIGKNEGRLQVYVNKRWGTVCDYGWTITNAALFVTVEKAGLFDYATNALRPAIQMDFARHNLEMLELLRTFMMGLFTMNGGNGISLKQLGLRVHGSIIKANQGAGIFHDPVISSLEQKELAGWFKIPKDFNSYDSNYSPLIIPKDTPSDISLGSWETKFIVTEKHYGDQNLTKTIKINCSPGYVIGIQLLNPIVRNSTEEIVIYDSQDGNLNSDIWILSRDLSTFPVASSGYGIILKYSSGNKAFGGTVLMVSTLLAPEQNIPKRIVKATPPTLYVQHTKILRNTRGISAYYYNRYYGDINELYLRKSNESIKLYNVEVSHNQHEAMLVRAPFWDVHVSNLSEVTIHLNNSHIYNNGEGVKQISRDLRSSNNLFHYVIQGTIFETIDLVALIVFVGNTTWRQNRNFKFLVRGHFARVNLTTNIFVDNRCENGLIALDGMEKQIRYEFNKITNNNCKYIMEFRADSLSEILGEVHALVAFNDIQGNFYNKSAALMMSERMRFLRTYSKQPTTTIRLNGNQNVRVFRNLFIDNTLEYELVAGVRSARLNNKLIASENWWGSTDSSKIEKRIFDFDDWNNYAEVKFRPFLIENSFDSSISVGAEDQVLRKDRMEDIIIQQEGGKVYQDITLRFRKEPYIFTRDLTVMPNVTLKIDHGVKMQFASDIGILVLGSLRAIGYKESPIVMTSIENKNKAEEFRNDKHEGFLEFFNHTTLQWVPICDHRFTERNAQVVCRELGYDPLDVYYSFDHRLEFHTNSLTRIWSWVQPLECRGDETRFEFCPERLNGQLYGRHHECRWDDKFVFVSCTGTPEEKPYWGGIRFAYPGFESSLMEHFHDSNQGNRYRKKESNLEFVEIHNAGILHGEKSPAIQSISKNPKIESVTIDNAAYHGINLIAPTESVDLKFLNISNTLGQGVNVISLTGEGRESDESSFTPLKSLDLPYSLYSFIDICDPSKVITVEERVILYYKYDNNPVNCVKIFNSNFWVKPVGFRLLQSNLFNHSKEYGRTDSIKLYDGDIYNVTSFFKTRGPILSVRLIASGASSNHGFFAEVVTVPISSIGFNRDAQHNISYSEISSTVKGAISYSTAGEVSPILTMTSNRFQRNCRQLYGNFSTCEAAINIDAQNMQYLYFMNNLVQNNQGGLLIRADSRGSATSLQARINSNLFTHNKNRPSIKMEGRQSSPYQQTVIFKNYISQNKAGYSNVIVLKQVVSNFTYNYVHGNVGGRILEISGFEKVRLPIYQTTSNNGFYNNYATDWRGKATIIAGTAGQKFDFEKYLNSTLEIWKTKIDARHNYWSYNETISVASRVMDKYDNPQLLEVQIQPFYMNNATILDGKCPPGWTQVFDTCYMYVGSPMSFREAREFCRSDNASMPFIRTDSHYSLWKYLESQMTHMRFPEKVWVQDYNHIDTCTSFIYRSVEVEDCNKRMGFLCEIDPL</sequence>
<dbReference type="InterPro" id="IPR039448">
    <property type="entry name" value="Beta_helix"/>
</dbReference>
<dbReference type="PANTHER" id="PTHR47653:SF1">
    <property type="entry name" value="DELETED IN MALIGNANT BRAIN TUMORS 1 PROTEIN"/>
    <property type="match status" value="1"/>
</dbReference>
<dbReference type="EnsemblMetazoa" id="MESCA002489-RA">
    <property type="protein sequence ID" value="MESCA002489-PA"/>
    <property type="gene ID" value="MESCA002489"/>
</dbReference>
<keyword evidence="4" id="KW-0325">Glycoprotein</keyword>
<dbReference type="Pfam" id="PF00530">
    <property type="entry name" value="SRCR"/>
    <property type="match status" value="1"/>
</dbReference>
<dbReference type="InterPro" id="IPR053243">
    <property type="entry name" value="SJ_maturation_regulator"/>
</dbReference>
<dbReference type="EMBL" id="CAQQ02133301">
    <property type="status" value="NOT_ANNOTATED_CDS"/>
    <property type="molecule type" value="Genomic_DNA"/>
</dbReference>
<organism evidence="7 8">
    <name type="scientific">Megaselia scalaris</name>
    <name type="common">Humpbacked fly</name>
    <name type="synonym">Phora scalaris</name>
    <dbReference type="NCBI Taxonomy" id="36166"/>
    <lineage>
        <taxon>Eukaryota</taxon>
        <taxon>Metazoa</taxon>
        <taxon>Ecdysozoa</taxon>
        <taxon>Arthropoda</taxon>
        <taxon>Hexapoda</taxon>
        <taxon>Insecta</taxon>
        <taxon>Pterygota</taxon>
        <taxon>Neoptera</taxon>
        <taxon>Endopterygota</taxon>
        <taxon>Diptera</taxon>
        <taxon>Brachycera</taxon>
        <taxon>Muscomorpha</taxon>
        <taxon>Platypezoidea</taxon>
        <taxon>Phoridae</taxon>
        <taxon>Megaseliini</taxon>
        <taxon>Megaselia</taxon>
    </lineage>
</organism>
<dbReference type="InterPro" id="IPR011050">
    <property type="entry name" value="Pectin_lyase_fold/virulence"/>
</dbReference>
<dbReference type="GO" id="GO:0016020">
    <property type="term" value="C:membrane"/>
    <property type="evidence" value="ECO:0007669"/>
    <property type="project" value="InterPro"/>
</dbReference>
<dbReference type="InterPro" id="IPR001190">
    <property type="entry name" value="SRCR"/>
</dbReference>
<accession>T1GGG9</accession>
<evidence type="ECO:0000256" key="1">
    <source>
        <dbReference type="ARBA" id="ARBA00022729"/>
    </source>
</evidence>
<dbReference type="PANTHER" id="PTHR47653">
    <property type="entry name" value="PROTEIN BARK BEETLE"/>
    <property type="match status" value="1"/>
</dbReference>
<evidence type="ECO:0000313" key="7">
    <source>
        <dbReference type="EnsemblMetazoa" id="MESCA002489-PA"/>
    </source>
</evidence>
<dbReference type="Gene3D" id="3.10.250.10">
    <property type="entry name" value="SRCR-like domain"/>
    <property type="match status" value="2"/>
</dbReference>
<keyword evidence="8" id="KW-1185">Reference proteome</keyword>
<feature type="disulfide bond" evidence="5">
    <location>
        <begin position="1567"/>
        <end position="1577"/>
    </location>
</feature>
<dbReference type="SMART" id="SM00710">
    <property type="entry name" value="PbH1"/>
    <property type="match status" value="14"/>
</dbReference>
<reference evidence="7" key="2">
    <citation type="submission" date="2015-06" db="UniProtKB">
        <authorList>
            <consortium name="EnsemblMetazoa"/>
        </authorList>
    </citation>
    <scope>IDENTIFICATION</scope>
</reference>
<evidence type="ECO:0000259" key="6">
    <source>
        <dbReference type="PROSITE" id="PS50287"/>
    </source>
</evidence>